<gene>
    <name evidence="2" type="ORF">LKD48_09135</name>
</gene>
<protein>
    <submittedName>
        <fullName evidence="2">Aminoglycoside phosphotransferase family protein</fullName>
    </submittedName>
</protein>
<dbReference type="InterPro" id="IPR002575">
    <property type="entry name" value="Aminoglycoside_PTrfase"/>
</dbReference>
<dbReference type="Gene3D" id="3.90.1200.10">
    <property type="match status" value="1"/>
</dbReference>
<dbReference type="PANTHER" id="PTHR21064">
    <property type="entry name" value="AMINOGLYCOSIDE PHOSPHOTRANSFERASE DOMAIN-CONTAINING PROTEIN-RELATED"/>
    <property type="match status" value="1"/>
</dbReference>
<dbReference type="InterPro" id="IPR011009">
    <property type="entry name" value="Kinase-like_dom_sf"/>
</dbReference>
<accession>A0AAE3E4R4</accession>
<organism evidence="2 3">
    <name type="scientific">Anthropogastromicrobium aceti</name>
    <dbReference type="NCBI Taxonomy" id="2981768"/>
    <lineage>
        <taxon>Bacteria</taxon>
        <taxon>Bacillati</taxon>
        <taxon>Bacillota</taxon>
        <taxon>Clostridia</taxon>
        <taxon>Lachnospirales</taxon>
        <taxon>Lachnospiraceae</taxon>
        <taxon>Anthropogastromicrobium</taxon>
    </lineage>
</organism>
<name>A0AAE3E4R4_9FIRM</name>
<dbReference type="Proteomes" id="UP001198200">
    <property type="component" value="Unassembled WGS sequence"/>
</dbReference>
<evidence type="ECO:0000313" key="2">
    <source>
        <dbReference type="EMBL" id="MCC2221795.1"/>
    </source>
</evidence>
<dbReference type="AlphaFoldDB" id="A0AAE3E4R4"/>
<dbReference type="SUPFAM" id="SSF56112">
    <property type="entry name" value="Protein kinase-like (PK-like)"/>
    <property type="match status" value="1"/>
</dbReference>
<comment type="caution">
    <text evidence="2">The sequence shown here is derived from an EMBL/GenBank/DDBJ whole genome shotgun (WGS) entry which is preliminary data.</text>
</comment>
<dbReference type="PANTHER" id="PTHR21064:SF5">
    <property type="entry name" value="SLR1880 PROTEIN"/>
    <property type="match status" value="1"/>
</dbReference>
<dbReference type="InterPro" id="IPR050249">
    <property type="entry name" value="Pseudomonas-type_ThrB"/>
</dbReference>
<evidence type="ECO:0000259" key="1">
    <source>
        <dbReference type="Pfam" id="PF01636"/>
    </source>
</evidence>
<evidence type="ECO:0000313" key="3">
    <source>
        <dbReference type="Proteomes" id="UP001198200"/>
    </source>
</evidence>
<dbReference type="Pfam" id="PF01636">
    <property type="entry name" value="APH"/>
    <property type="match status" value="1"/>
</dbReference>
<dbReference type="RefSeq" id="WP_308731842.1">
    <property type="nucleotide sequence ID" value="NZ_JAJEQN010000021.1"/>
</dbReference>
<reference evidence="2 3" key="1">
    <citation type="submission" date="2021-10" db="EMBL/GenBank/DDBJ databases">
        <title>Anaerobic single-cell dispensing facilitates the cultivation of human gut bacteria.</title>
        <authorList>
            <person name="Afrizal A."/>
        </authorList>
    </citation>
    <scope>NUCLEOTIDE SEQUENCE [LARGE SCALE GENOMIC DNA]</scope>
    <source>
        <strain evidence="2 3">CLA-AA-H224</strain>
    </source>
</reference>
<dbReference type="EMBL" id="JAJEQN010000021">
    <property type="protein sequence ID" value="MCC2221795.1"/>
    <property type="molecule type" value="Genomic_DNA"/>
</dbReference>
<keyword evidence="3" id="KW-1185">Reference proteome</keyword>
<proteinExistence type="predicted"/>
<sequence length="375" mass="42907">MEKKFEVSEFALEAVRHFEFSGTLINVRPFGNGHINDTYLAEYDIFGMGQVKVIIQRMNRNVFKQPEELMENIVNVTEFLKKKIEKNGGDPSRETLNIISSVYGKPFYVDSQGEYWRAYKFITGASSYDLPENPKQFYESAYAFGHFQQLLSDYPAETLPETIVDFHDTKKRYQTFERAVAEDVCGRAASVQREIEFIRQHKAVASEFMDRLESGELSLRVTHNDTKLNNVMIDDLTGKGICVIDLDTVMPGLVMNDFGDSIRTGASTAEEDEINLSLVSCSMELFETYTRGFLKGCGNSLTPIEVSLLPMGAKMMTYENGIRFLTDYLQGDVYFKIARENHNLDRCRTQLKLVEDMEAKWDQMQEIVQKVSAEV</sequence>
<feature type="domain" description="Aminoglycoside phosphotransferase" evidence="1">
    <location>
        <begin position="27"/>
        <end position="267"/>
    </location>
</feature>